<dbReference type="InterPro" id="IPR001661">
    <property type="entry name" value="Glyco_hydro_37"/>
</dbReference>
<dbReference type="EC" id="3.2.1.28" evidence="3 7"/>
<evidence type="ECO:0000256" key="4">
    <source>
        <dbReference type="ARBA" id="ARBA00019905"/>
    </source>
</evidence>
<evidence type="ECO:0000256" key="1">
    <source>
        <dbReference type="ARBA" id="ARBA00001576"/>
    </source>
</evidence>
<dbReference type="PANTHER" id="PTHR23403:SF1">
    <property type="entry name" value="TREHALASE"/>
    <property type="match status" value="1"/>
</dbReference>
<proteinExistence type="evidence at transcript level"/>
<dbReference type="InterPro" id="IPR008928">
    <property type="entry name" value="6-hairpin_glycosidase_sf"/>
</dbReference>
<keyword evidence="6 7" id="KW-0326">Glycosidase</keyword>
<protein>
    <recommendedName>
        <fullName evidence="4 7">Trehalase</fullName>
        <ecNumber evidence="3 7">3.2.1.28</ecNumber>
    </recommendedName>
    <alternativeName>
        <fullName evidence="7">Alpha-trehalose glucohydrolase</fullName>
    </alternativeName>
</protein>
<evidence type="ECO:0000313" key="8">
    <source>
        <dbReference type="EMBL" id="CAB3267232.1"/>
    </source>
</evidence>
<organism evidence="8">
    <name type="scientific">Phallusia mammillata</name>
    <dbReference type="NCBI Taxonomy" id="59560"/>
    <lineage>
        <taxon>Eukaryota</taxon>
        <taxon>Metazoa</taxon>
        <taxon>Chordata</taxon>
        <taxon>Tunicata</taxon>
        <taxon>Ascidiacea</taxon>
        <taxon>Phlebobranchia</taxon>
        <taxon>Ascidiidae</taxon>
        <taxon>Phallusia</taxon>
    </lineage>
</organism>
<dbReference type="InterPro" id="IPR012341">
    <property type="entry name" value="6hp_glycosidase-like_sf"/>
</dbReference>
<evidence type="ECO:0000256" key="2">
    <source>
        <dbReference type="ARBA" id="ARBA00005615"/>
    </source>
</evidence>
<evidence type="ECO:0000256" key="6">
    <source>
        <dbReference type="ARBA" id="ARBA00023295"/>
    </source>
</evidence>
<dbReference type="PRINTS" id="PR00744">
    <property type="entry name" value="GLHYDRLASE37"/>
</dbReference>
<dbReference type="PROSITE" id="PS00928">
    <property type="entry name" value="TREHALASE_2"/>
    <property type="match status" value="1"/>
</dbReference>
<name>A0A6F9DUX5_9ASCI</name>
<dbReference type="PROSITE" id="PS00927">
    <property type="entry name" value="TREHALASE_1"/>
    <property type="match status" value="1"/>
</dbReference>
<keyword evidence="5 7" id="KW-0378">Hydrolase</keyword>
<dbReference type="GO" id="GO:0005993">
    <property type="term" value="P:trehalose catabolic process"/>
    <property type="evidence" value="ECO:0007669"/>
    <property type="project" value="TreeGrafter"/>
</dbReference>
<comment type="catalytic activity">
    <reaction evidence="1 7">
        <text>alpha,alpha-trehalose + H2O = alpha-D-glucose + beta-D-glucose</text>
        <dbReference type="Rhea" id="RHEA:32675"/>
        <dbReference type="ChEBI" id="CHEBI:15377"/>
        <dbReference type="ChEBI" id="CHEBI:15903"/>
        <dbReference type="ChEBI" id="CHEBI:16551"/>
        <dbReference type="ChEBI" id="CHEBI:17925"/>
        <dbReference type="EC" id="3.2.1.28"/>
    </reaction>
</comment>
<evidence type="ECO:0000256" key="5">
    <source>
        <dbReference type="ARBA" id="ARBA00022801"/>
    </source>
</evidence>
<dbReference type="Gene3D" id="1.50.10.10">
    <property type="match status" value="1"/>
</dbReference>
<evidence type="ECO:0000256" key="3">
    <source>
        <dbReference type="ARBA" id="ARBA00012757"/>
    </source>
</evidence>
<dbReference type="GO" id="GO:0004555">
    <property type="term" value="F:alpha,alpha-trehalase activity"/>
    <property type="evidence" value="ECO:0007669"/>
    <property type="project" value="UniProtKB-EC"/>
</dbReference>
<gene>
    <name evidence="8" type="primary">Treh</name>
</gene>
<reference evidence="8" key="1">
    <citation type="submission" date="2020-04" db="EMBL/GenBank/DDBJ databases">
        <authorList>
            <person name="Neveu A P."/>
        </authorList>
    </citation>
    <scope>NUCLEOTIDE SEQUENCE</scope>
    <source>
        <tissue evidence="8">Whole embryo</tissue>
    </source>
</reference>
<sequence length="503" mass="57517">MKLNQAPDVILNLFDELLATTSMNPTTEQVKSFVLEHFSPPGSELINWTPTDWKANPTFLQSIADPGLRLWARDLHDLWKVLGREMIDDVATNPTLYSLIAVEHPVIVPGGRFRELYYWDTYWVIRGLLISDMASTVRDILQNLLGFVETYGFVPNGARNYYSRRSHPPFLIAMVKEYYDTTADKQFIEDNLATLEKEYSFWMSQRNVTVDGHLLNRYASSVDQPRPESYREDKAFIKELPQKEGEELMKHITSACESGWDFSSRWAGPSYDSQNHVIGQLATRDVVPVDLNSLLSLCERSMSEFYQLIGNDAKSALFNDRYKARVEAIESVLWNEEKGSYFDYIVSTKQHHRKYYASNFNPLWTKCFPSSVNRTDREARMHTYLLANGILSYPGGIPTSLENSGEQWDFPNAWPPLVHMIIEGLATSDFPELQDEAFIQAEKWIHGNYKAYVKTGAMFEKYDVTESEGVPGSGGEYDVQTGFGWTNGVVLSFLDRYGSSLTT</sequence>
<dbReference type="AlphaFoldDB" id="A0A6F9DUX5"/>
<dbReference type="PANTHER" id="PTHR23403">
    <property type="entry name" value="TREHALASE"/>
    <property type="match status" value="1"/>
</dbReference>
<accession>A0A6F9DUX5</accession>
<dbReference type="Pfam" id="PF01204">
    <property type="entry name" value="Trehalase"/>
    <property type="match status" value="1"/>
</dbReference>
<dbReference type="SUPFAM" id="SSF48208">
    <property type="entry name" value="Six-hairpin glycosidases"/>
    <property type="match status" value="1"/>
</dbReference>
<dbReference type="InterPro" id="IPR018232">
    <property type="entry name" value="Glyco_hydro_37_CS"/>
</dbReference>
<evidence type="ECO:0000256" key="7">
    <source>
        <dbReference type="RuleBase" id="RU361180"/>
    </source>
</evidence>
<dbReference type="EMBL" id="LR791370">
    <property type="protein sequence ID" value="CAB3267232.1"/>
    <property type="molecule type" value="mRNA"/>
</dbReference>
<comment type="similarity">
    <text evidence="2 7">Belongs to the glycosyl hydrolase 37 family.</text>
</comment>